<evidence type="ECO:0000256" key="3">
    <source>
        <dbReference type="ARBA" id="ARBA00002315"/>
    </source>
</evidence>
<dbReference type="GO" id="GO:0004619">
    <property type="term" value="F:phosphoglycerate mutase activity"/>
    <property type="evidence" value="ECO:0007669"/>
    <property type="project" value="UniProtKB-EC"/>
</dbReference>
<dbReference type="PANTHER" id="PTHR31637:SF0">
    <property type="entry name" value="2,3-BISPHOSPHOGLYCERATE-INDEPENDENT PHOSPHOGLYCERATE MUTASE"/>
    <property type="match status" value="1"/>
</dbReference>
<evidence type="ECO:0000313" key="15">
    <source>
        <dbReference type="EMBL" id="TVY49219.1"/>
    </source>
</evidence>
<proteinExistence type="inferred from homology"/>
<dbReference type="CDD" id="cd16010">
    <property type="entry name" value="iPGM"/>
    <property type="match status" value="1"/>
</dbReference>
<evidence type="ECO:0000256" key="6">
    <source>
        <dbReference type="ARBA" id="ARBA00012026"/>
    </source>
</evidence>
<evidence type="ECO:0000256" key="7">
    <source>
        <dbReference type="ARBA" id="ARBA00022723"/>
    </source>
</evidence>
<dbReference type="Pfam" id="PF06415">
    <property type="entry name" value="iPGM_N"/>
    <property type="match status" value="1"/>
</dbReference>
<dbReference type="AlphaFoldDB" id="A0A8H8UHW0"/>
<dbReference type="SUPFAM" id="SSF53649">
    <property type="entry name" value="Alkaline phosphatase-like"/>
    <property type="match status" value="1"/>
</dbReference>
<protein>
    <recommendedName>
        <fullName evidence="11">2,3-bisphosphoglycerate-independent phosphoglycerate mutase</fullName>
        <ecNumber evidence="6">5.4.2.12</ecNumber>
    </recommendedName>
    <alternativeName>
        <fullName evidence="12">Cofactor-independent phosphoglycerate mutase homolog</fullName>
    </alternativeName>
</protein>
<dbReference type="GO" id="GO:0005737">
    <property type="term" value="C:cytoplasm"/>
    <property type="evidence" value="ECO:0007669"/>
    <property type="project" value="InterPro"/>
</dbReference>
<comment type="cofactor">
    <cofactor evidence="2">
        <name>Mn(2+)</name>
        <dbReference type="ChEBI" id="CHEBI:29035"/>
    </cofactor>
</comment>
<comment type="similarity">
    <text evidence="5">Belongs to the BPG-independent phosphoglycerate mutase family.</text>
</comment>
<evidence type="ECO:0000313" key="16">
    <source>
        <dbReference type="Proteomes" id="UP000443090"/>
    </source>
</evidence>
<dbReference type="InterPro" id="IPR006124">
    <property type="entry name" value="Metalloenzyme"/>
</dbReference>
<dbReference type="FunFam" id="3.40.1450.10:FF:000001">
    <property type="entry name" value="2,3-bisphosphoglycerate-independent phosphoglycerate mutase"/>
    <property type="match status" value="1"/>
</dbReference>
<dbReference type="Gene3D" id="3.40.1450.10">
    <property type="entry name" value="BPG-independent phosphoglycerate mutase, domain B"/>
    <property type="match status" value="1"/>
</dbReference>
<dbReference type="Pfam" id="PF01676">
    <property type="entry name" value="Metalloenzyme"/>
    <property type="match status" value="1"/>
</dbReference>
<evidence type="ECO:0000256" key="11">
    <source>
        <dbReference type="ARBA" id="ARBA00071648"/>
    </source>
</evidence>
<sequence>MPVENKAALSTSFHVSSTRRHDGFAGVSEPKHGQEETRLYPYNALHFDLCFGVVVIDGWGVASESSPKNGDAIAAAETPVMDAFQKDADGYTELEASSLAVGLPEGLMGNSEVGHMNIGAGRVVWQDVVRIDQTIKKNELNKNEVIMKSFNDAKSGTGRLHLCGLISDGGVHAKQDHLYALLKLAKEIGVPHVYIHFFGDGRDTDPKSGAGYMQGLLDKIKEIGIGEVATVVGRYYAMDRDKRWDRVQVGLNAICVGDGEESSDPVKTIKERYAKGENDEFLKPIIVGGKESRIKDDDQVFFFNYRSDRVREITQLLGDFDRSPLEDFAYPKNITLTTMTQYKLDYPFPIAFKPQHMGNVLAETLGSQGVNQVHVAETEKYAHVTFFFNGGVEKVFPLETRDEKQDLVPSNKSVATYDKAPEMSAAGVAKQVSKRISEGKFEFVMNNFAPPDMVGHTGVYEAAIIGVAATDKGIGEIYETCKKEGYVLFITSDHGFVKKTKRLLCTVLEILTTNSNAEEMKFPDGKPKTSHTTNLVPFIMANAPKGWSLKKKDGVLGDVAPTILEVMGLKQPAEMTGSSLLIKS</sequence>
<dbReference type="Gene3D" id="3.40.720.10">
    <property type="entry name" value="Alkaline Phosphatase, subunit A"/>
    <property type="match status" value="1"/>
</dbReference>
<keyword evidence="8" id="KW-0324">Glycolysis</keyword>
<comment type="catalytic activity">
    <reaction evidence="1">
        <text>(2R)-2-phosphoglycerate = (2R)-3-phosphoglycerate</text>
        <dbReference type="Rhea" id="RHEA:15901"/>
        <dbReference type="ChEBI" id="CHEBI:58272"/>
        <dbReference type="ChEBI" id="CHEBI:58289"/>
        <dbReference type="EC" id="5.4.2.12"/>
    </reaction>
</comment>
<dbReference type="GO" id="GO:0006007">
    <property type="term" value="P:glucose catabolic process"/>
    <property type="evidence" value="ECO:0007669"/>
    <property type="project" value="InterPro"/>
</dbReference>
<evidence type="ECO:0000256" key="2">
    <source>
        <dbReference type="ARBA" id="ARBA00001936"/>
    </source>
</evidence>
<evidence type="ECO:0000256" key="4">
    <source>
        <dbReference type="ARBA" id="ARBA00004798"/>
    </source>
</evidence>
<keyword evidence="9" id="KW-0464">Manganese</keyword>
<dbReference type="EMBL" id="QGMI01000019">
    <property type="protein sequence ID" value="TVY49219.1"/>
    <property type="molecule type" value="Genomic_DNA"/>
</dbReference>
<reference evidence="15 16" key="1">
    <citation type="submission" date="2018-05" db="EMBL/GenBank/DDBJ databases">
        <title>Genome sequencing and assembly of the regulated plant pathogen Lachnellula willkommii and related sister species for the development of diagnostic species identification markers.</title>
        <authorList>
            <person name="Giroux E."/>
            <person name="Bilodeau G."/>
        </authorList>
    </citation>
    <scope>NUCLEOTIDE SEQUENCE [LARGE SCALE GENOMIC DNA]</scope>
    <source>
        <strain evidence="15 16">CBS 160.35</strain>
    </source>
</reference>
<evidence type="ECO:0000256" key="5">
    <source>
        <dbReference type="ARBA" id="ARBA00008819"/>
    </source>
</evidence>
<dbReference type="InterPro" id="IPR036646">
    <property type="entry name" value="PGAM_B_sf"/>
</dbReference>
<comment type="pathway">
    <text evidence="4">Carbohydrate degradation; glycolysis; pyruvate from D-glyceraldehyde 3-phosphate: step 3/5.</text>
</comment>
<dbReference type="Proteomes" id="UP000443090">
    <property type="component" value="Unassembled WGS sequence"/>
</dbReference>
<dbReference type="UniPathway" id="UPA00109">
    <property type="reaction ID" value="UER00186"/>
</dbReference>
<dbReference type="PANTHER" id="PTHR31637">
    <property type="entry name" value="2,3-BISPHOSPHOGLYCERATE-INDEPENDENT PHOSPHOGLYCERATE MUTASE"/>
    <property type="match status" value="1"/>
</dbReference>
<keyword evidence="16" id="KW-1185">Reference proteome</keyword>
<dbReference type="InterPro" id="IPR017850">
    <property type="entry name" value="Alkaline_phosphatase_core_sf"/>
</dbReference>
<evidence type="ECO:0000256" key="8">
    <source>
        <dbReference type="ARBA" id="ARBA00023152"/>
    </source>
</evidence>
<accession>A0A8H8UHW0</accession>
<dbReference type="GO" id="GO:0030145">
    <property type="term" value="F:manganese ion binding"/>
    <property type="evidence" value="ECO:0007669"/>
    <property type="project" value="InterPro"/>
</dbReference>
<evidence type="ECO:0000256" key="10">
    <source>
        <dbReference type="ARBA" id="ARBA00023235"/>
    </source>
</evidence>
<dbReference type="GO" id="GO:0006096">
    <property type="term" value="P:glycolytic process"/>
    <property type="evidence" value="ECO:0007669"/>
    <property type="project" value="UniProtKB-UniPathway"/>
</dbReference>
<dbReference type="NCBIfam" id="TIGR01307">
    <property type="entry name" value="pgm_bpd_ind"/>
    <property type="match status" value="1"/>
</dbReference>
<feature type="domain" description="Metalloenzyme" evidence="13">
    <location>
        <begin position="53"/>
        <end position="570"/>
    </location>
</feature>
<organism evidence="15 16">
    <name type="scientific">Lachnellula occidentalis</name>
    <dbReference type="NCBI Taxonomy" id="215460"/>
    <lineage>
        <taxon>Eukaryota</taxon>
        <taxon>Fungi</taxon>
        <taxon>Dikarya</taxon>
        <taxon>Ascomycota</taxon>
        <taxon>Pezizomycotina</taxon>
        <taxon>Leotiomycetes</taxon>
        <taxon>Helotiales</taxon>
        <taxon>Lachnaceae</taxon>
        <taxon>Lachnellula</taxon>
    </lineage>
</organism>
<name>A0A8H8UHW0_9HELO</name>
<dbReference type="HAMAP" id="MF_01038">
    <property type="entry name" value="GpmI"/>
    <property type="match status" value="1"/>
</dbReference>
<feature type="domain" description="BPG-independent PGAM N-terminal" evidence="14">
    <location>
        <begin position="131"/>
        <end position="343"/>
    </location>
</feature>
<comment type="function">
    <text evidence="3">Catalyzes the interconversion of 2-phosphoglycerate and 3-phosphoglycerate.</text>
</comment>
<dbReference type="InterPro" id="IPR005995">
    <property type="entry name" value="Pgm_bpd_ind"/>
</dbReference>
<dbReference type="InterPro" id="IPR011258">
    <property type="entry name" value="BPG-indep_PGM_N"/>
</dbReference>
<keyword evidence="7" id="KW-0479">Metal-binding</keyword>
<comment type="caution">
    <text evidence="15">The sequence shown here is derived from an EMBL/GenBank/DDBJ whole genome shotgun (WGS) entry which is preliminary data.</text>
</comment>
<gene>
    <name evidence="15" type="primary">ipgm-1</name>
    <name evidence="15" type="ORF">LOCC1_G000675</name>
</gene>
<evidence type="ECO:0000256" key="9">
    <source>
        <dbReference type="ARBA" id="ARBA00023211"/>
    </source>
</evidence>
<keyword evidence="10" id="KW-0413">Isomerase</keyword>
<evidence type="ECO:0000256" key="1">
    <source>
        <dbReference type="ARBA" id="ARBA00000370"/>
    </source>
</evidence>
<dbReference type="SUPFAM" id="SSF64158">
    <property type="entry name" value="2,3-Bisphosphoglycerate-independent phosphoglycerate mutase, substrate-binding domain"/>
    <property type="match status" value="1"/>
</dbReference>
<evidence type="ECO:0000259" key="13">
    <source>
        <dbReference type="Pfam" id="PF01676"/>
    </source>
</evidence>
<dbReference type="OrthoDB" id="1886626at2759"/>
<dbReference type="EC" id="5.4.2.12" evidence="6"/>
<evidence type="ECO:0000259" key="14">
    <source>
        <dbReference type="Pfam" id="PF06415"/>
    </source>
</evidence>
<evidence type="ECO:0000256" key="12">
    <source>
        <dbReference type="ARBA" id="ARBA00083354"/>
    </source>
</evidence>